<name>U7QEH6_9CYAN</name>
<sequence length="46" mass="5262">MSPLRLVLYLPGSSTFGPKIYTFVASRRQRFSQCSFETCSIDSQKK</sequence>
<organism evidence="1 2">
    <name type="scientific">Lyngbya aestuarii BL J</name>
    <dbReference type="NCBI Taxonomy" id="1348334"/>
    <lineage>
        <taxon>Bacteria</taxon>
        <taxon>Bacillati</taxon>
        <taxon>Cyanobacteriota</taxon>
        <taxon>Cyanophyceae</taxon>
        <taxon>Oscillatoriophycideae</taxon>
        <taxon>Oscillatoriales</taxon>
        <taxon>Microcoleaceae</taxon>
        <taxon>Lyngbya</taxon>
    </lineage>
</organism>
<keyword evidence="2" id="KW-1185">Reference proteome</keyword>
<comment type="caution">
    <text evidence="1">The sequence shown here is derived from an EMBL/GenBank/DDBJ whole genome shotgun (WGS) entry which is preliminary data.</text>
</comment>
<evidence type="ECO:0000313" key="1">
    <source>
        <dbReference type="EMBL" id="ERT05445.1"/>
    </source>
</evidence>
<reference evidence="1 2" key="1">
    <citation type="journal article" date="2013" name="Front. Microbiol.">
        <title>Comparative genomic analyses of the cyanobacterium, Lyngbya aestuarii BL J, a powerful hydrogen producer.</title>
        <authorList>
            <person name="Kothari A."/>
            <person name="Vaughn M."/>
            <person name="Garcia-Pichel F."/>
        </authorList>
    </citation>
    <scope>NUCLEOTIDE SEQUENCE [LARGE SCALE GENOMIC DNA]</scope>
    <source>
        <strain evidence="1 2">BL J</strain>
    </source>
</reference>
<dbReference type="EMBL" id="AUZM01000056">
    <property type="protein sequence ID" value="ERT05445.1"/>
    <property type="molecule type" value="Genomic_DNA"/>
</dbReference>
<protein>
    <submittedName>
        <fullName evidence="1">Uncharacterized protein</fullName>
    </submittedName>
</protein>
<evidence type="ECO:0000313" key="2">
    <source>
        <dbReference type="Proteomes" id="UP000017127"/>
    </source>
</evidence>
<accession>U7QEH6</accession>
<dbReference type="Proteomes" id="UP000017127">
    <property type="component" value="Unassembled WGS sequence"/>
</dbReference>
<dbReference type="AlphaFoldDB" id="U7QEH6"/>
<gene>
    <name evidence="1" type="ORF">M595_4561</name>
</gene>
<proteinExistence type="predicted"/>